<name>A0ABR1QW29_9PEZI</name>
<dbReference type="Proteomes" id="UP001391051">
    <property type="component" value="Unassembled WGS sequence"/>
</dbReference>
<proteinExistence type="predicted"/>
<gene>
    <name evidence="1" type="ORF">PG986_000803</name>
</gene>
<evidence type="ECO:0000313" key="2">
    <source>
        <dbReference type="Proteomes" id="UP001391051"/>
    </source>
</evidence>
<reference evidence="1 2" key="1">
    <citation type="submission" date="2023-01" db="EMBL/GenBank/DDBJ databases">
        <title>Analysis of 21 Apiospora genomes using comparative genomics revels a genus with tremendous synthesis potential of carbohydrate active enzymes and secondary metabolites.</title>
        <authorList>
            <person name="Sorensen T."/>
        </authorList>
    </citation>
    <scope>NUCLEOTIDE SEQUENCE [LARGE SCALE GENOMIC DNA]</scope>
    <source>
        <strain evidence="1 2">CBS 24483</strain>
    </source>
</reference>
<dbReference type="SUPFAM" id="SSF51735">
    <property type="entry name" value="NAD(P)-binding Rossmann-fold domains"/>
    <property type="match status" value="1"/>
</dbReference>
<dbReference type="EMBL" id="JAQQWE010000001">
    <property type="protein sequence ID" value="KAK7966526.1"/>
    <property type="molecule type" value="Genomic_DNA"/>
</dbReference>
<keyword evidence="2" id="KW-1185">Reference proteome</keyword>
<dbReference type="GeneID" id="92070087"/>
<organism evidence="1 2">
    <name type="scientific">Apiospora aurea</name>
    <dbReference type="NCBI Taxonomy" id="335848"/>
    <lineage>
        <taxon>Eukaryota</taxon>
        <taxon>Fungi</taxon>
        <taxon>Dikarya</taxon>
        <taxon>Ascomycota</taxon>
        <taxon>Pezizomycotina</taxon>
        <taxon>Sordariomycetes</taxon>
        <taxon>Xylariomycetidae</taxon>
        <taxon>Amphisphaeriales</taxon>
        <taxon>Apiosporaceae</taxon>
        <taxon>Apiospora</taxon>
    </lineage>
</organism>
<accession>A0ABR1QW29</accession>
<sequence length="131" mass="14486">MGFRALGNNNCVYAYADRHAQGRSTALALATFGAYVSICGRDPERLARVEAWIRATADKFPGRDGRKQLDANLTGVFYSMRAELRRMGAGTAIVNVGSILGTASLSFNHFSYSENARARKKRPRRLTTLLR</sequence>
<dbReference type="Gene3D" id="3.40.50.720">
    <property type="entry name" value="NAD(P)-binding Rossmann-like Domain"/>
    <property type="match status" value="1"/>
</dbReference>
<comment type="caution">
    <text evidence="1">The sequence shown here is derived from an EMBL/GenBank/DDBJ whole genome shotgun (WGS) entry which is preliminary data.</text>
</comment>
<evidence type="ECO:0000313" key="1">
    <source>
        <dbReference type="EMBL" id="KAK7966526.1"/>
    </source>
</evidence>
<dbReference type="RefSeq" id="XP_066705918.1">
    <property type="nucleotide sequence ID" value="XM_066837025.1"/>
</dbReference>
<dbReference type="InterPro" id="IPR036291">
    <property type="entry name" value="NAD(P)-bd_dom_sf"/>
</dbReference>
<protein>
    <recommendedName>
        <fullName evidence="3">SDR family NAD(P)-dependent oxidoreductase</fullName>
    </recommendedName>
</protein>
<evidence type="ECO:0008006" key="3">
    <source>
        <dbReference type="Google" id="ProtNLM"/>
    </source>
</evidence>